<proteinExistence type="predicted"/>
<name>A0A5B8N1Z2_9CHLO</name>
<dbReference type="GO" id="GO:0031145">
    <property type="term" value="P:anaphase-promoting complex-dependent catabolic process"/>
    <property type="evidence" value="ECO:0007669"/>
    <property type="project" value="InterPro"/>
</dbReference>
<dbReference type="AlphaFoldDB" id="A0A5B8N1Z2"/>
<evidence type="ECO:0000256" key="3">
    <source>
        <dbReference type="ARBA" id="ARBA00022786"/>
    </source>
</evidence>
<accession>A0A5B8N1Z2</accession>
<keyword evidence="1" id="KW-0132">Cell division</keyword>
<dbReference type="PANTHER" id="PTHR13260:SF0">
    <property type="entry name" value="ANAPHASE-PROMOTING COMPLEX SUBUNIT 4"/>
    <property type="match status" value="1"/>
</dbReference>
<dbReference type="GO" id="GO:0070979">
    <property type="term" value="P:protein K11-linked ubiquitination"/>
    <property type="evidence" value="ECO:0007669"/>
    <property type="project" value="TreeGrafter"/>
</dbReference>
<sequence>MDVFVVTYEDVTHVDLYHMNLKRLWSIQGKGRATALTWKPDGTWLALGYEDGSISLVETETGDAHACAMELSSSGTRSSPIKLLHWQDANDWVPVTRAEVKAKAEVGRVSGGFSLLCSCDAEMMLQVSAHGLIPLAKVDIKKQVEEALPPSDSDEQAPIGLAPLALSANSGFTQVLVSFSLESAGKKVLMSALLDTSALSDMRSDIWHWADYISMLEGDVSKLRATMKSLRPQLSHLNQNYPWISQDGGAEGNGSKYQMTLSKLNKSLLLGYSSVANSMVVQKSCKASAVEIDKALAKLYQVLTYDFLPQLEAVYQHLQGYASRSSFWNAGFFEKSKSLDGETNLMGEMFQYTSEAILLAQSLQPSILACSRQAREYFAWLHSSQLSLDKEELPHSQIKALLQSERMSGAILGSREPGAGKGAEAAYMDWTSLAGILEDFQEQIASLAYCFGNCIVSPCKLFSERVKVGALDVMEEVEAVSKQNQNQNQNGGDNQYRVAADLVTSGEVEAEQDFWNVVVYRVLGSWAKIYTVASSGVTGKKDLSFEEGEISSFSFYKWPYLTWIVGSSDADGGEASMVIMNRKEGAVEDTSICVTEGAHVRSRALGGTHVEHFAVSKNRGTAYIQDAKQNVVVFDLEDD</sequence>
<protein>
    <recommendedName>
        <fullName evidence="5">Anaphase-promoting complex subunit 4-like WD40 domain-containing protein</fullName>
    </recommendedName>
</protein>
<keyword evidence="7" id="KW-1185">Reference proteome</keyword>
<evidence type="ECO:0000313" key="7">
    <source>
        <dbReference type="Proteomes" id="UP000316726"/>
    </source>
</evidence>
<dbReference type="SUPFAM" id="SSF69322">
    <property type="entry name" value="Tricorn protease domain 2"/>
    <property type="match status" value="1"/>
</dbReference>
<dbReference type="InterPro" id="IPR024977">
    <property type="entry name" value="Apc4-like_WD40_dom"/>
</dbReference>
<evidence type="ECO:0000313" key="6">
    <source>
        <dbReference type="EMBL" id="QDZ25875.1"/>
    </source>
</evidence>
<evidence type="ECO:0000256" key="1">
    <source>
        <dbReference type="ARBA" id="ARBA00022618"/>
    </source>
</evidence>
<dbReference type="GO" id="GO:0051301">
    <property type="term" value="P:cell division"/>
    <property type="evidence" value="ECO:0007669"/>
    <property type="project" value="UniProtKB-KW"/>
</dbReference>
<feature type="domain" description="Anaphase-promoting complex subunit 4-like WD40" evidence="5">
    <location>
        <begin position="1"/>
        <end position="88"/>
    </location>
</feature>
<dbReference type="OrthoDB" id="2110451at2759"/>
<dbReference type="Pfam" id="PF12894">
    <property type="entry name" value="ANAPC4_WD40"/>
    <property type="match status" value="1"/>
</dbReference>
<dbReference type="GO" id="GO:0034399">
    <property type="term" value="C:nuclear periphery"/>
    <property type="evidence" value="ECO:0007669"/>
    <property type="project" value="TreeGrafter"/>
</dbReference>
<dbReference type="Gene3D" id="2.130.10.10">
    <property type="entry name" value="YVTN repeat-like/Quinoprotein amine dehydrogenase"/>
    <property type="match status" value="1"/>
</dbReference>
<evidence type="ECO:0000256" key="2">
    <source>
        <dbReference type="ARBA" id="ARBA00022776"/>
    </source>
</evidence>
<keyword evidence="3" id="KW-0833">Ubl conjugation pathway</keyword>
<dbReference type="GO" id="GO:0005680">
    <property type="term" value="C:anaphase-promoting complex"/>
    <property type="evidence" value="ECO:0007669"/>
    <property type="project" value="InterPro"/>
</dbReference>
<dbReference type="InterPro" id="IPR024789">
    <property type="entry name" value="APC4"/>
</dbReference>
<organism evidence="6 7">
    <name type="scientific">Chloropicon primus</name>
    <dbReference type="NCBI Taxonomy" id="1764295"/>
    <lineage>
        <taxon>Eukaryota</taxon>
        <taxon>Viridiplantae</taxon>
        <taxon>Chlorophyta</taxon>
        <taxon>Chloropicophyceae</taxon>
        <taxon>Chloropicales</taxon>
        <taxon>Chloropicaceae</taxon>
        <taxon>Chloropicon</taxon>
    </lineage>
</organism>
<gene>
    <name evidence="6" type="ORF">A3770_19p83930</name>
</gene>
<dbReference type="InterPro" id="IPR015943">
    <property type="entry name" value="WD40/YVTN_repeat-like_dom_sf"/>
</dbReference>
<dbReference type="PANTHER" id="PTHR13260">
    <property type="entry name" value="ANAPHASE PROMOTING COMPLEX SUBUNIT 4 APC4"/>
    <property type="match status" value="1"/>
</dbReference>
<keyword evidence="2" id="KW-0498">Mitosis</keyword>
<dbReference type="Proteomes" id="UP000316726">
    <property type="component" value="Chromosome 19"/>
</dbReference>
<dbReference type="STRING" id="1764295.A0A5B8N1Z2"/>
<dbReference type="EMBL" id="CP031052">
    <property type="protein sequence ID" value="QDZ25875.1"/>
    <property type="molecule type" value="Genomic_DNA"/>
</dbReference>
<keyword evidence="4" id="KW-0131">Cell cycle</keyword>
<reference evidence="6 7" key="1">
    <citation type="submission" date="2018-07" db="EMBL/GenBank/DDBJ databases">
        <title>The complete nuclear genome of the prasinophyte Chloropicon primus (CCMP1205).</title>
        <authorList>
            <person name="Pombert J.-F."/>
            <person name="Otis C."/>
            <person name="Turmel M."/>
            <person name="Lemieux C."/>
        </authorList>
    </citation>
    <scope>NUCLEOTIDE SEQUENCE [LARGE SCALE GENOMIC DNA]</scope>
    <source>
        <strain evidence="6 7">CCMP1205</strain>
    </source>
</reference>
<evidence type="ECO:0000256" key="4">
    <source>
        <dbReference type="ARBA" id="ARBA00023306"/>
    </source>
</evidence>
<evidence type="ECO:0000259" key="5">
    <source>
        <dbReference type="Pfam" id="PF12894"/>
    </source>
</evidence>